<organism evidence="2">
    <name type="scientific">uncultured Burkholderia sp</name>
    <dbReference type="NCBI Taxonomy" id="188058"/>
    <lineage>
        <taxon>Bacteria</taxon>
        <taxon>Pseudomonadati</taxon>
        <taxon>Pseudomonadota</taxon>
        <taxon>Betaproteobacteria</taxon>
        <taxon>Burkholderiales</taxon>
        <taxon>Burkholderiaceae</taxon>
        <taxon>Burkholderia</taxon>
        <taxon>environmental samples</taxon>
    </lineage>
</organism>
<dbReference type="EMBL" id="KF126532">
    <property type="protein sequence ID" value="AIA93879.1"/>
    <property type="molecule type" value="Genomic_DNA"/>
</dbReference>
<evidence type="ECO:0000259" key="1">
    <source>
        <dbReference type="Pfam" id="PF00535"/>
    </source>
</evidence>
<dbReference type="CDD" id="cd00761">
    <property type="entry name" value="Glyco_tranf_GTA_type"/>
    <property type="match status" value="1"/>
</dbReference>
<proteinExistence type="predicted"/>
<feature type="domain" description="Glycosyltransferase 2-like" evidence="1">
    <location>
        <begin position="2"/>
        <end position="66"/>
    </location>
</feature>
<protein>
    <submittedName>
        <fullName evidence="2">CAZy families GT2 protein</fullName>
    </submittedName>
</protein>
<dbReference type="InterPro" id="IPR001173">
    <property type="entry name" value="Glyco_trans_2-like"/>
</dbReference>
<name>A0A060CFD0_9BURK</name>
<feature type="non-terminal residue" evidence="2">
    <location>
        <position position="73"/>
    </location>
</feature>
<dbReference type="AlphaFoldDB" id="A0A060CFD0"/>
<dbReference type="SUPFAM" id="SSF53448">
    <property type="entry name" value="Nucleotide-diphospho-sugar transferases"/>
    <property type="match status" value="1"/>
</dbReference>
<sequence>MVDDGSSDGSDLECERHIQSLPNARLYRQTNRGAHHAINSGIEFAANDHIAILNSDDIFAEGKLARCNDLSRA</sequence>
<evidence type="ECO:0000313" key="2">
    <source>
        <dbReference type="EMBL" id="AIA93879.1"/>
    </source>
</evidence>
<accession>A0A060CFD0</accession>
<dbReference type="Pfam" id="PF00535">
    <property type="entry name" value="Glycos_transf_2"/>
    <property type="match status" value="1"/>
</dbReference>
<reference evidence="2" key="1">
    <citation type="journal article" date="2013" name="Environ. Microbiol.">
        <title>Seasonally variable intestinal metagenomes of the red palm weevil (Rhynchophorus ferrugineus).</title>
        <authorList>
            <person name="Jia S."/>
            <person name="Zhang X."/>
            <person name="Zhang G."/>
            <person name="Yin A."/>
            <person name="Zhang S."/>
            <person name="Li F."/>
            <person name="Wang L."/>
            <person name="Zhao D."/>
            <person name="Yun Q."/>
            <person name="Tala"/>
            <person name="Wang J."/>
            <person name="Sun G."/>
            <person name="Baabdullah M."/>
            <person name="Yu X."/>
            <person name="Hu S."/>
            <person name="Al-Mssallem I.S."/>
            <person name="Yu J."/>
        </authorList>
    </citation>
    <scope>NUCLEOTIDE SEQUENCE</scope>
</reference>
<dbReference type="Gene3D" id="3.90.550.10">
    <property type="entry name" value="Spore Coat Polysaccharide Biosynthesis Protein SpsA, Chain A"/>
    <property type="match status" value="1"/>
</dbReference>
<dbReference type="InterPro" id="IPR029044">
    <property type="entry name" value="Nucleotide-diphossugar_trans"/>
</dbReference>